<proteinExistence type="inferred from homology"/>
<dbReference type="GO" id="GO:0005886">
    <property type="term" value="C:plasma membrane"/>
    <property type="evidence" value="ECO:0007669"/>
    <property type="project" value="UniProtKB-SubCell"/>
</dbReference>
<evidence type="ECO:0000256" key="1">
    <source>
        <dbReference type="ARBA" id="ARBA00004651"/>
    </source>
</evidence>
<evidence type="ECO:0000256" key="2">
    <source>
        <dbReference type="ARBA" id="ARBA00005745"/>
    </source>
</evidence>
<dbReference type="PANTHER" id="PTHR30012">
    <property type="entry name" value="GENERAL SECRETION PATHWAY PROTEIN"/>
    <property type="match status" value="1"/>
</dbReference>
<feature type="domain" description="Type II secretion system protein GspF" evidence="8">
    <location>
        <begin position="265"/>
        <end position="384"/>
    </location>
</feature>
<evidence type="ECO:0000256" key="6">
    <source>
        <dbReference type="ARBA" id="ARBA00023136"/>
    </source>
</evidence>
<protein>
    <submittedName>
        <fullName evidence="9">Type IV pilus assembly protein PilC</fullName>
    </submittedName>
</protein>
<evidence type="ECO:0000256" key="5">
    <source>
        <dbReference type="ARBA" id="ARBA00022989"/>
    </source>
</evidence>
<evidence type="ECO:0000256" key="3">
    <source>
        <dbReference type="ARBA" id="ARBA00022475"/>
    </source>
</evidence>
<dbReference type="InterPro" id="IPR003004">
    <property type="entry name" value="GspF/PilC"/>
</dbReference>
<keyword evidence="6 7" id="KW-0472">Membrane</keyword>
<comment type="caution">
    <text evidence="9">The sequence shown here is derived from an EMBL/GenBank/DDBJ whole genome shotgun (WGS) entry which is preliminary data.</text>
</comment>
<comment type="similarity">
    <text evidence="2">Belongs to the GSP F family.</text>
</comment>
<feature type="transmembrane region" description="Helical" evidence="7">
    <location>
        <begin position="366"/>
        <end position="390"/>
    </location>
</feature>
<organism evidence="9 10">
    <name type="scientific">Azonexus fungiphilus</name>
    <dbReference type="NCBI Taxonomy" id="146940"/>
    <lineage>
        <taxon>Bacteria</taxon>
        <taxon>Pseudomonadati</taxon>
        <taxon>Pseudomonadota</taxon>
        <taxon>Betaproteobacteria</taxon>
        <taxon>Rhodocyclales</taxon>
        <taxon>Azonexaceae</taxon>
        <taxon>Azonexus</taxon>
    </lineage>
</organism>
<name>A0A495VNX6_9RHOO</name>
<dbReference type="Gene3D" id="1.20.81.30">
    <property type="entry name" value="Type II secretion system (T2SS), domain F"/>
    <property type="match status" value="2"/>
</dbReference>
<gene>
    <name evidence="9" type="ORF">DFR40_2861</name>
</gene>
<sequence length="395" mass="43184">MLYRFKAINADLEVVSGQSEATGLDDLERSLQRSGLELLRASPRKQRMQPPSRRELIDFCFHVEQLLTAGIPLIEAIEDLAENGEGRHWRARCRRIATALAAGQPLSDALQTEAAGIDPVFTGVIRAGELSGQLPETLKRLGTTLRQEETLAAGTRKLLLYPAVAGTLVLGTAAFLMFFLVPQIRTFLGETGLPLPPHTRLLFATADLLAGYWPWLLALPALLLPALHLAIRHSPDLARLRDSWLLKLPLTGGIYRKLLVTRQAELLALLYTTGIPLLEALAALQPTTRNRIVGAALADIHRSVEQGSTLADAFARHAIYPPLLVRMLQIGERTGRLDQTLNNIARRYEGEAADALAAVQTLIEPALTLIIGLLLGWIMLATMQPIYGIIGQAGK</sequence>
<dbReference type="EMBL" id="RBXP01000018">
    <property type="protein sequence ID" value="RKT50307.1"/>
    <property type="molecule type" value="Genomic_DNA"/>
</dbReference>
<evidence type="ECO:0000256" key="7">
    <source>
        <dbReference type="SAM" id="Phobius"/>
    </source>
</evidence>
<comment type="subcellular location">
    <subcellularLocation>
        <location evidence="1">Cell membrane</location>
        <topology evidence="1">Multi-pass membrane protein</topology>
    </subcellularLocation>
</comment>
<feature type="domain" description="Type II secretion system protein GspF" evidence="8">
    <location>
        <begin position="66"/>
        <end position="182"/>
    </location>
</feature>
<dbReference type="InterPro" id="IPR018076">
    <property type="entry name" value="T2SS_GspF_dom"/>
</dbReference>
<evidence type="ECO:0000259" key="8">
    <source>
        <dbReference type="Pfam" id="PF00482"/>
    </source>
</evidence>
<keyword evidence="3" id="KW-1003">Cell membrane</keyword>
<keyword evidence="5 7" id="KW-1133">Transmembrane helix</keyword>
<dbReference type="PANTHER" id="PTHR30012:SF0">
    <property type="entry name" value="TYPE II SECRETION SYSTEM PROTEIN F-RELATED"/>
    <property type="match status" value="1"/>
</dbReference>
<accession>A0A495VNX6</accession>
<evidence type="ECO:0000313" key="9">
    <source>
        <dbReference type="EMBL" id="RKT50307.1"/>
    </source>
</evidence>
<feature type="transmembrane region" description="Helical" evidence="7">
    <location>
        <begin position="158"/>
        <end position="181"/>
    </location>
</feature>
<dbReference type="InterPro" id="IPR042094">
    <property type="entry name" value="T2SS_GspF_sf"/>
</dbReference>
<dbReference type="Proteomes" id="UP000270626">
    <property type="component" value="Unassembled WGS sequence"/>
</dbReference>
<dbReference type="Pfam" id="PF00482">
    <property type="entry name" value="T2SSF"/>
    <property type="match status" value="2"/>
</dbReference>
<dbReference type="RefSeq" id="WP_121459144.1">
    <property type="nucleotide sequence ID" value="NZ_RBXP01000018.1"/>
</dbReference>
<dbReference type="AlphaFoldDB" id="A0A495VNX6"/>
<keyword evidence="10" id="KW-1185">Reference proteome</keyword>
<reference evidence="9 10" key="1">
    <citation type="submission" date="2018-10" db="EMBL/GenBank/DDBJ databases">
        <title>Genomic Encyclopedia of Type Strains, Phase IV (KMG-IV): sequencing the most valuable type-strain genomes for metagenomic binning, comparative biology and taxonomic classification.</title>
        <authorList>
            <person name="Goeker M."/>
        </authorList>
    </citation>
    <scope>NUCLEOTIDE SEQUENCE [LARGE SCALE GENOMIC DNA]</scope>
    <source>
        <strain evidence="9 10">DSM 23841</strain>
    </source>
</reference>
<evidence type="ECO:0000313" key="10">
    <source>
        <dbReference type="Proteomes" id="UP000270626"/>
    </source>
</evidence>
<dbReference type="OrthoDB" id="9805682at2"/>
<keyword evidence="4 7" id="KW-0812">Transmembrane</keyword>
<feature type="transmembrane region" description="Helical" evidence="7">
    <location>
        <begin position="212"/>
        <end position="231"/>
    </location>
</feature>
<evidence type="ECO:0000256" key="4">
    <source>
        <dbReference type="ARBA" id="ARBA00022692"/>
    </source>
</evidence>